<feature type="domain" description="FF" evidence="4">
    <location>
        <begin position="581"/>
        <end position="637"/>
    </location>
</feature>
<feature type="compositionally biased region" description="Basic residues" evidence="2">
    <location>
        <begin position="708"/>
        <end position="723"/>
    </location>
</feature>
<evidence type="ECO:0000256" key="1">
    <source>
        <dbReference type="SAM" id="Coils"/>
    </source>
</evidence>
<dbReference type="PANTHER" id="PTHR11864:SF0">
    <property type="entry name" value="PRP40 PRE-MRNA PROCESSING FACTOR 40 HOMOLOG A (YEAST)"/>
    <property type="match status" value="1"/>
</dbReference>
<dbReference type="GO" id="GO:0005685">
    <property type="term" value="C:U1 snRNP"/>
    <property type="evidence" value="ECO:0007669"/>
    <property type="project" value="TreeGrafter"/>
</dbReference>
<dbReference type="InterPro" id="IPR002713">
    <property type="entry name" value="FF_domain"/>
</dbReference>
<dbReference type="EMBL" id="JAUCMV010000002">
    <property type="protein sequence ID" value="KAK0416997.1"/>
    <property type="molecule type" value="Genomic_DNA"/>
</dbReference>
<feature type="compositionally biased region" description="Basic and acidic residues" evidence="2">
    <location>
        <begin position="742"/>
        <end position="780"/>
    </location>
</feature>
<dbReference type="SUPFAM" id="SSF81698">
    <property type="entry name" value="FF domain"/>
    <property type="match status" value="5"/>
</dbReference>
<reference evidence="5" key="1">
    <citation type="submission" date="2023-06" db="EMBL/GenBank/DDBJ databases">
        <title>Genomic analysis of the entomopathogenic nematode Steinernema hermaphroditum.</title>
        <authorList>
            <person name="Schwarz E.M."/>
            <person name="Heppert J.K."/>
            <person name="Baniya A."/>
            <person name="Schwartz H.T."/>
            <person name="Tan C.-H."/>
            <person name="Antoshechkin I."/>
            <person name="Sternberg P.W."/>
            <person name="Goodrich-Blair H."/>
            <person name="Dillman A.R."/>
        </authorList>
    </citation>
    <scope>NUCLEOTIDE SEQUENCE</scope>
    <source>
        <strain evidence="5">PS9179</strain>
        <tissue evidence="5">Whole animal</tissue>
    </source>
</reference>
<dbReference type="CDD" id="cd00201">
    <property type="entry name" value="WW"/>
    <property type="match status" value="2"/>
</dbReference>
<proteinExistence type="predicted"/>
<keyword evidence="6" id="KW-1185">Reference proteome</keyword>
<feature type="domain" description="WW" evidence="3">
    <location>
        <begin position="124"/>
        <end position="151"/>
    </location>
</feature>
<dbReference type="Pfam" id="PF01846">
    <property type="entry name" value="FF"/>
    <property type="match status" value="3"/>
</dbReference>
<sequence>MLPFGGPPGFPLMSQSVFPQQVLLNPLNRGVMVTSAPTQLISHGVVAAQPPQGTTVQAPMLVPPAMQAEIAAAAKTSPNSSSSTPAGDHPVWTQHTAQDGKVYYYNRITKQSSWTKPDEKRCAWREYKTPEGKSYYYNVETKSTTWSLPEGEEFEPAKESKASASAESMSSSAKGDSKEETAGNSDLEKAMMATLAKYEQSPVATSGTEQQSDSKDVAYDYDKELKKRQGDRFRELLRDKYNDGKISSNCSWDHAVKYVQHDPRFRIISKMSEKKQLFNAWKTQKQKEEREEKRLAIKKSKDDFEEWLKALPKMKTQSFRYSKAEDLYGSEPVWRNVAETDRRDIFRDVKEYLEKAEEEKSATLRRRNIQALDDILQGMPEITFKTTWAQAQRLLIENPAFAKDATLQGMDKEDALIVFEEHIRNAEKVTEKEKEDEEKSKRRRERKVREGFLDLLKELQRRGELSSVSKWKDLCPTLIADYRFDDLLHQEGTTALDLFKFYVEDLKAQFGQDRRIMKDILKDLDKCVEKDTTFDEFSKWVASDERGKTVDMGNMKLVYNSYVDKAIGKEKDIERELERKKKRLESNFHSALKRLEPPVTPSSEWPKVRALIEKDEAYIAVEKDEQREEFFNDFVKTISEACGHYHSSSKKKKKDRKKRRNDDESESEGESKSKRKRRHRSSDEADRDHDRDRERERDHDRDHDKESRKKKKKSRRHSRSRSRSRSESPDGKSGSKRRHRDRHDSSSSKNVHEEESFDDLEMKRNELLQQLERSHGGDSA</sequence>
<evidence type="ECO:0000313" key="6">
    <source>
        <dbReference type="Proteomes" id="UP001175271"/>
    </source>
</evidence>
<evidence type="ECO:0000256" key="2">
    <source>
        <dbReference type="SAM" id="MobiDB-lite"/>
    </source>
</evidence>
<dbReference type="SUPFAM" id="SSF51045">
    <property type="entry name" value="WW domain"/>
    <property type="match status" value="2"/>
</dbReference>
<evidence type="ECO:0008006" key="7">
    <source>
        <dbReference type="Google" id="ProtNLM"/>
    </source>
</evidence>
<evidence type="ECO:0000313" key="5">
    <source>
        <dbReference type="EMBL" id="KAK0416997.1"/>
    </source>
</evidence>
<evidence type="ECO:0000259" key="4">
    <source>
        <dbReference type="PROSITE" id="PS51676"/>
    </source>
</evidence>
<dbReference type="Pfam" id="PF00397">
    <property type="entry name" value="WW"/>
    <property type="match status" value="2"/>
</dbReference>
<feature type="compositionally biased region" description="Basic residues" evidence="2">
    <location>
        <begin position="647"/>
        <end position="659"/>
    </location>
</feature>
<feature type="region of interest" description="Disordered" evidence="2">
    <location>
        <begin position="73"/>
        <end position="93"/>
    </location>
</feature>
<feature type="compositionally biased region" description="Low complexity" evidence="2">
    <location>
        <begin position="162"/>
        <end position="174"/>
    </location>
</feature>
<dbReference type="AlphaFoldDB" id="A0AA39I5S5"/>
<dbReference type="Pfam" id="PF25432">
    <property type="entry name" value="FF_PRPF40A"/>
    <property type="match status" value="1"/>
</dbReference>
<protein>
    <recommendedName>
        <fullName evidence="7">Pre-mRNA-processing factor 40 homolog B</fullName>
    </recommendedName>
</protein>
<dbReference type="PANTHER" id="PTHR11864">
    <property type="entry name" value="PRE-MRNA-PROCESSING PROTEIN PRP40"/>
    <property type="match status" value="1"/>
</dbReference>
<dbReference type="InterPro" id="IPR036020">
    <property type="entry name" value="WW_dom_sf"/>
</dbReference>
<feature type="domain" description="FF" evidence="4">
    <location>
        <begin position="226"/>
        <end position="284"/>
    </location>
</feature>
<dbReference type="GO" id="GO:0003723">
    <property type="term" value="F:RNA binding"/>
    <property type="evidence" value="ECO:0007669"/>
    <property type="project" value="TreeGrafter"/>
</dbReference>
<feature type="coiled-coil region" evidence="1">
    <location>
        <begin position="563"/>
        <end position="594"/>
    </location>
</feature>
<dbReference type="Gene3D" id="2.20.70.10">
    <property type="match status" value="2"/>
</dbReference>
<dbReference type="GO" id="GO:0071004">
    <property type="term" value="C:U2-type prespliceosome"/>
    <property type="evidence" value="ECO:0007669"/>
    <property type="project" value="TreeGrafter"/>
</dbReference>
<dbReference type="PROSITE" id="PS01159">
    <property type="entry name" value="WW_DOMAIN_1"/>
    <property type="match status" value="2"/>
</dbReference>
<organism evidence="5 6">
    <name type="scientific">Steinernema hermaphroditum</name>
    <dbReference type="NCBI Taxonomy" id="289476"/>
    <lineage>
        <taxon>Eukaryota</taxon>
        <taxon>Metazoa</taxon>
        <taxon>Ecdysozoa</taxon>
        <taxon>Nematoda</taxon>
        <taxon>Chromadorea</taxon>
        <taxon>Rhabditida</taxon>
        <taxon>Tylenchina</taxon>
        <taxon>Panagrolaimomorpha</taxon>
        <taxon>Strongyloidoidea</taxon>
        <taxon>Steinernematidae</taxon>
        <taxon>Steinernema</taxon>
    </lineage>
</organism>
<dbReference type="PROSITE" id="PS50020">
    <property type="entry name" value="WW_DOMAIN_2"/>
    <property type="match status" value="2"/>
</dbReference>
<feature type="domain" description="FF" evidence="4">
    <location>
        <begin position="297"/>
        <end position="352"/>
    </location>
</feature>
<dbReference type="SMART" id="SM00441">
    <property type="entry name" value="FF"/>
    <property type="match status" value="4"/>
</dbReference>
<name>A0AA39I5S5_9BILA</name>
<dbReference type="InterPro" id="IPR001202">
    <property type="entry name" value="WW_dom"/>
</dbReference>
<feature type="compositionally biased region" description="Basic and acidic residues" evidence="2">
    <location>
        <begin position="681"/>
        <end position="707"/>
    </location>
</feature>
<keyword evidence="1" id="KW-0175">Coiled coil</keyword>
<feature type="compositionally biased region" description="Polar residues" evidence="2">
    <location>
        <begin position="76"/>
        <end position="85"/>
    </location>
</feature>
<evidence type="ECO:0000259" key="3">
    <source>
        <dbReference type="PROSITE" id="PS50020"/>
    </source>
</evidence>
<dbReference type="PROSITE" id="PS51676">
    <property type="entry name" value="FF"/>
    <property type="match status" value="4"/>
</dbReference>
<dbReference type="InterPro" id="IPR039726">
    <property type="entry name" value="Prp40-like"/>
</dbReference>
<dbReference type="FunFam" id="1.10.10.440:FF:000002">
    <property type="entry name" value="pre-mRNA-processing factor 40 homolog A isoform X1"/>
    <property type="match status" value="1"/>
</dbReference>
<dbReference type="SMART" id="SM00456">
    <property type="entry name" value="WW"/>
    <property type="match status" value="2"/>
</dbReference>
<feature type="region of interest" description="Disordered" evidence="2">
    <location>
        <begin position="148"/>
        <end position="183"/>
    </location>
</feature>
<feature type="domain" description="FF" evidence="4">
    <location>
        <begin position="365"/>
        <end position="425"/>
    </location>
</feature>
<dbReference type="Gene3D" id="1.10.10.440">
    <property type="entry name" value="FF domain"/>
    <property type="match status" value="5"/>
</dbReference>
<dbReference type="Proteomes" id="UP001175271">
    <property type="component" value="Unassembled WGS sequence"/>
</dbReference>
<dbReference type="GO" id="GO:0045292">
    <property type="term" value="P:mRNA cis splicing, via spliceosome"/>
    <property type="evidence" value="ECO:0007669"/>
    <property type="project" value="InterPro"/>
</dbReference>
<gene>
    <name evidence="5" type="ORF">QR680_012787</name>
</gene>
<accession>A0AA39I5S5</accession>
<dbReference type="InterPro" id="IPR036517">
    <property type="entry name" value="FF_domain_sf"/>
</dbReference>
<feature type="region of interest" description="Disordered" evidence="2">
    <location>
        <begin position="644"/>
        <end position="780"/>
    </location>
</feature>
<feature type="domain" description="WW" evidence="3">
    <location>
        <begin position="92"/>
        <end position="119"/>
    </location>
</feature>
<comment type="caution">
    <text evidence="5">The sequence shown here is derived from an EMBL/GenBank/DDBJ whole genome shotgun (WGS) entry which is preliminary data.</text>
</comment>